<dbReference type="CDD" id="cd01836">
    <property type="entry name" value="FeeA_FeeB_like"/>
    <property type="match status" value="1"/>
</dbReference>
<dbReference type="InterPro" id="IPR036514">
    <property type="entry name" value="SGNH_hydro_sf"/>
</dbReference>
<dbReference type="Proteomes" id="UP001500842">
    <property type="component" value="Unassembled WGS sequence"/>
</dbReference>
<sequence length="279" mass="28868">MSRARTALVAAGVVLAGVGVTTGGGRELLRRQAAIARARIGKPLGEDAIPADKVWKRKSYDGPPLHLLVLGDSIAAGLGAERPKDTLGARIARGLAGELRRPVALRTAAVVGSESSALAGQLDGLTGGYHADVAVIVVGGNDVTHRVPTATAAALLEEAVVRLRTQGTEVVVGTCPDLGALRPVPQPLRSLGSRMSRQLAVAQAEVAVRNGAHAVSLAHVVGPFFITNPDEMFSLDRFHPSALGYKRTAKALLPSVLLALGHAERVPFGHTAPPPSLEP</sequence>
<dbReference type="Gene3D" id="3.40.50.1110">
    <property type="entry name" value="SGNH hydrolase"/>
    <property type="match status" value="1"/>
</dbReference>
<organism evidence="2 3">
    <name type="scientific">Nocardioides humi</name>
    <dbReference type="NCBI Taxonomy" id="449461"/>
    <lineage>
        <taxon>Bacteria</taxon>
        <taxon>Bacillati</taxon>
        <taxon>Actinomycetota</taxon>
        <taxon>Actinomycetes</taxon>
        <taxon>Propionibacteriales</taxon>
        <taxon>Nocardioidaceae</taxon>
        <taxon>Nocardioides</taxon>
    </lineage>
</organism>
<protein>
    <recommendedName>
        <fullName evidence="1">SGNH hydrolase-type esterase domain-containing protein</fullName>
    </recommendedName>
</protein>
<dbReference type="EMBL" id="BAAAOR010000028">
    <property type="protein sequence ID" value="GAA1531481.1"/>
    <property type="molecule type" value="Genomic_DNA"/>
</dbReference>
<dbReference type="PANTHER" id="PTHR30383">
    <property type="entry name" value="THIOESTERASE 1/PROTEASE 1/LYSOPHOSPHOLIPASE L1"/>
    <property type="match status" value="1"/>
</dbReference>
<dbReference type="Pfam" id="PF13472">
    <property type="entry name" value="Lipase_GDSL_2"/>
    <property type="match status" value="1"/>
</dbReference>
<comment type="caution">
    <text evidence="2">The sequence shown here is derived from an EMBL/GenBank/DDBJ whole genome shotgun (WGS) entry which is preliminary data.</text>
</comment>
<evidence type="ECO:0000313" key="2">
    <source>
        <dbReference type="EMBL" id="GAA1531481.1"/>
    </source>
</evidence>
<evidence type="ECO:0000259" key="1">
    <source>
        <dbReference type="Pfam" id="PF13472"/>
    </source>
</evidence>
<dbReference type="InterPro" id="IPR013830">
    <property type="entry name" value="SGNH_hydro"/>
</dbReference>
<reference evidence="2 3" key="1">
    <citation type="journal article" date="2019" name="Int. J. Syst. Evol. Microbiol.">
        <title>The Global Catalogue of Microorganisms (GCM) 10K type strain sequencing project: providing services to taxonomists for standard genome sequencing and annotation.</title>
        <authorList>
            <consortium name="The Broad Institute Genomics Platform"/>
            <consortium name="The Broad Institute Genome Sequencing Center for Infectious Disease"/>
            <person name="Wu L."/>
            <person name="Ma J."/>
        </authorList>
    </citation>
    <scope>NUCLEOTIDE SEQUENCE [LARGE SCALE GENOMIC DNA]</scope>
    <source>
        <strain evidence="2 3">JCM 14942</strain>
    </source>
</reference>
<dbReference type="SUPFAM" id="SSF52266">
    <property type="entry name" value="SGNH hydrolase"/>
    <property type="match status" value="1"/>
</dbReference>
<keyword evidence="3" id="KW-1185">Reference proteome</keyword>
<feature type="domain" description="SGNH hydrolase-type esterase" evidence="1">
    <location>
        <begin position="69"/>
        <end position="247"/>
    </location>
</feature>
<evidence type="ECO:0000313" key="3">
    <source>
        <dbReference type="Proteomes" id="UP001500842"/>
    </source>
</evidence>
<dbReference type="RefSeq" id="WP_141006448.1">
    <property type="nucleotide sequence ID" value="NZ_BAAAOR010000028.1"/>
</dbReference>
<dbReference type="InterPro" id="IPR051532">
    <property type="entry name" value="Ester_Hydrolysis_Enzymes"/>
</dbReference>
<proteinExistence type="predicted"/>
<accession>A0ABN2B2U0</accession>
<dbReference type="PANTHER" id="PTHR30383:SF5">
    <property type="entry name" value="SGNH HYDROLASE-TYPE ESTERASE DOMAIN-CONTAINING PROTEIN"/>
    <property type="match status" value="1"/>
</dbReference>
<gene>
    <name evidence="2" type="ORF">GCM10009788_38350</name>
</gene>
<name>A0ABN2B2U0_9ACTN</name>